<reference evidence="2" key="1">
    <citation type="submission" date="2019-02" db="EMBL/GenBank/DDBJ databases">
        <authorList>
            <person name="Gruber-Vodicka R. H."/>
            <person name="Seah K. B. B."/>
        </authorList>
    </citation>
    <scope>NUCLEOTIDE SEQUENCE</scope>
    <source>
        <strain evidence="2">BECK_DK47</strain>
    </source>
</reference>
<evidence type="ECO:0000313" key="2">
    <source>
        <dbReference type="EMBL" id="VFJ65454.1"/>
    </source>
</evidence>
<name>A0A450TEE8_9GAMM</name>
<dbReference type="InterPro" id="IPR002716">
    <property type="entry name" value="PIN_dom"/>
</dbReference>
<organism evidence="2">
    <name type="scientific">Candidatus Kentrum sp. DK</name>
    <dbReference type="NCBI Taxonomy" id="2126562"/>
    <lineage>
        <taxon>Bacteria</taxon>
        <taxon>Pseudomonadati</taxon>
        <taxon>Pseudomonadota</taxon>
        <taxon>Gammaproteobacteria</taxon>
        <taxon>Candidatus Kentrum</taxon>
    </lineage>
</organism>
<dbReference type="Pfam" id="PF01850">
    <property type="entry name" value="PIN"/>
    <property type="match status" value="1"/>
</dbReference>
<feature type="domain" description="PIN" evidence="1">
    <location>
        <begin position="2"/>
        <end position="109"/>
    </location>
</feature>
<dbReference type="InterPro" id="IPR029060">
    <property type="entry name" value="PIN-like_dom_sf"/>
</dbReference>
<protein>
    <recommendedName>
        <fullName evidence="1">PIN domain-containing protein</fullName>
    </recommendedName>
</protein>
<evidence type="ECO:0000259" key="1">
    <source>
        <dbReference type="Pfam" id="PF01850"/>
    </source>
</evidence>
<gene>
    <name evidence="2" type="ORF">BECKDK2373B_GA0170837_11504</name>
</gene>
<accession>A0A450TEE8</accession>
<dbReference type="SUPFAM" id="SSF88723">
    <property type="entry name" value="PIN domain-like"/>
    <property type="match status" value="1"/>
</dbReference>
<dbReference type="Gene3D" id="3.40.50.1010">
    <property type="entry name" value="5'-nuclease"/>
    <property type="match status" value="1"/>
</dbReference>
<sequence>MILVDTSIWVDHLRRTNEKLSALLGNDAVLIHPFVIGELACGSLHHRQRVLSGLHEIPLTAVVSNRDVMGFIERNALFGLGIVWIDVHLLAATARTESCQLWTRDKRLRLQAERLNISY</sequence>
<dbReference type="AlphaFoldDB" id="A0A450TEE8"/>
<dbReference type="EMBL" id="CAADEX010000150">
    <property type="protein sequence ID" value="VFJ65454.1"/>
    <property type="molecule type" value="Genomic_DNA"/>
</dbReference>
<proteinExistence type="predicted"/>